<organism evidence="1 2">
    <name type="scientific">Dryococelus australis</name>
    <dbReference type="NCBI Taxonomy" id="614101"/>
    <lineage>
        <taxon>Eukaryota</taxon>
        <taxon>Metazoa</taxon>
        <taxon>Ecdysozoa</taxon>
        <taxon>Arthropoda</taxon>
        <taxon>Hexapoda</taxon>
        <taxon>Insecta</taxon>
        <taxon>Pterygota</taxon>
        <taxon>Neoptera</taxon>
        <taxon>Polyneoptera</taxon>
        <taxon>Phasmatodea</taxon>
        <taxon>Verophasmatodea</taxon>
        <taxon>Anareolatae</taxon>
        <taxon>Phasmatidae</taxon>
        <taxon>Eurycanthinae</taxon>
        <taxon>Dryococelus</taxon>
    </lineage>
</organism>
<accession>A0ABQ9GZC1</accession>
<dbReference type="Gene3D" id="3.90.320.10">
    <property type="match status" value="1"/>
</dbReference>
<evidence type="ECO:0008006" key="3">
    <source>
        <dbReference type="Google" id="ProtNLM"/>
    </source>
</evidence>
<comment type="caution">
    <text evidence="1">The sequence shown here is derived from an EMBL/GenBank/DDBJ whole genome shotgun (WGS) entry which is preliminary data.</text>
</comment>
<keyword evidence="2" id="KW-1185">Reference proteome</keyword>
<proteinExistence type="predicted"/>
<reference evidence="1 2" key="1">
    <citation type="submission" date="2023-02" db="EMBL/GenBank/DDBJ databases">
        <title>LHISI_Scaffold_Assembly.</title>
        <authorList>
            <person name="Stuart O.P."/>
            <person name="Cleave R."/>
            <person name="Magrath M.J.L."/>
            <person name="Mikheyev A.S."/>
        </authorList>
    </citation>
    <scope>NUCLEOTIDE SEQUENCE [LARGE SCALE GENOMIC DNA]</scope>
    <source>
        <strain evidence="1">Daus_M_001</strain>
        <tissue evidence="1">Leg muscle</tissue>
    </source>
</reference>
<gene>
    <name evidence="1" type="ORF">PR048_021811</name>
</gene>
<dbReference type="InterPro" id="IPR011335">
    <property type="entry name" value="Restrct_endonuc-II-like"/>
</dbReference>
<dbReference type="PANTHER" id="PTHR46609:SF8">
    <property type="entry name" value="YQAJ VIRAL RECOMBINASE DOMAIN-CONTAINING PROTEIN"/>
    <property type="match status" value="1"/>
</dbReference>
<protein>
    <recommendedName>
        <fullName evidence="3">YqaJ viral recombinase domain-containing protein</fullName>
    </recommendedName>
</protein>
<dbReference type="EMBL" id="JARBHB010000008">
    <property type="protein sequence ID" value="KAJ8877357.1"/>
    <property type="molecule type" value="Genomic_DNA"/>
</dbReference>
<dbReference type="Proteomes" id="UP001159363">
    <property type="component" value="Chromosome 7"/>
</dbReference>
<evidence type="ECO:0000313" key="1">
    <source>
        <dbReference type="EMBL" id="KAJ8877357.1"/>
    </source>
</evidence>
<evidence type="ECO:0000313" key="2">
    <source>
        <dbReference type="Proteomes" id="UP001159363"/>
    </source>
</evidence>
<dbReference type="PANTHER" id="PTHR46609">
    <property type="entry name" value="EXONUCLEASE, PHAGE-TYPE/RECB, C-TERMINAL DOMAIN-CONTAINING PROTEIN"/>
    <property type="match status" value="1"/>
</dbReference>
<sequence length="228" mass="25647">MWCIQNNGNVLTKHFFAGLVRTEERSATENDCIANKLSPVEYREEEVTNCLKFWQGLATTSCKNLVHSILYGNFSTKGTRCGIANKPVAKRKMADEHGIVAIECGLFVDSEYPFFGATPDSYIFLRTTFLNFNNGLVGEDAIMEVKRLLSADKYGSPKEAVDNVQVNMFSHTCVTYSTFVLPGKIISYCAIVNGKPLLRRDSNYYKVQGKLHITCRKYGYFVVYLPVG</sequence>
<name>A0ABQ9GZC1_9NEOP</name>
<dbReference type="SUPFAM" id="SSF52980">
    <property type="entry name" value="Restriction endonuclease-like"/>
    <property type="match status" value="1"/>
</dbReference>
<dbReference type="InterPro" id="IPR011604">
    <property type="entry name" value="PDDEXK-like_dom_sf"/>
</dbReference>
<dbReference type="InterPro" id="IPR051703">
    <property type="entry name" value="NF-kappa-B_Signaling_Reg"/>
</dbReference>